<dbReference type="InterPro" id="IPR052194">
    <property type="entry name" value="MESH1"/>
</dbReference>
<dbReference type="PANTHER" id="PTHR46246:SF1">
    <property type="entry name" value="GUANOSINE-3',5'-BIS(DIPHOSPHATE) 3'-PYROPHOSPHOHYDROLASE MESH1"/>
    <property type="match status" value="1"/>
</dbReference>
<dbReference type="Pfam" id="PF13328">
    <property type="entry name" value="HD_4"/>
    <property type="match status" value="1"/>
</dbReference>
<dbReference type="EMBL" id="RPFW01000012">
    <property type="protein sequence ID" value="TVY99689.1"/>
    <property type="molecule type" value="Genomic_DNA"/>
</dbReference>
<comment type="caution">
    <text evidence="1">The sequence shown here is derived from an EMBL/GenBank/DDBJ whole genome shotgun (WGS) entry which is preliminary data.</text>
</comment>
<dbReference type="SUPFAM" id="SSF109604">
    <property type="entry name" value="HD-domain/PDEase-like"/>
    <property type="match status" value="1"/>
</dbReference>
<evidence type="ECO:0000313" key="1">
    <source>
        <dbReference type="EMBL" id="TVY99689.1"/>
    </source>
</evidence>
<name>A0A6P2BLB1_9ACTN</name>
<sequence>MEVFTNWQTWQRAEPELRRLLPASTCDALAAAVGFALAYHGDQQRPTGAPYAEHLLEAVEVLVRGAGVTDPDVLCAAVLHDVVEDTPCTIEDVRTAFGDRVAGMVAWVTKPETAGGADRKASKEAYLKGLADAPDDAILVKLADRASNVQTLRNLAPQKQREYYAQTVRYIMPLAAARAWWAEWYASWAEAHRDLA</sequence>
<gene>
    <name evidence="1" type="ORF">EAS64_41290</name>
</gene>
<dbReference type="AlphaFoldDB" id="A0A6P2BLB1"/>
<dbReference type="PANTHER" id="PTHR46246">
    <property type="entry name" value="GUANOSINE-3',5'-BIS(DIPHOSPHATE) 3'-PYROPHOSPHOHYDROLASE MESH1"/>
    <property type="match status" value="1"/>
</dbReference>
<keyword evidence="2" id="KW-1185">Reference proteome</keyword>
<dbReference type="Gene3D" id="1.10.3210.10">
    <property type="entry name" value="Hypothetical protein af1432"/>
    <property type="match status" value="1"/>
</dbReference>
<dbReference type="Proteomes" id="UP000460272">
    <property type="component" value="Unassembled WGS sequence"/>
</dbReference>
<dbReference type="GO" id="GO:0008893">
    <property type="term" value="F:guanosine-3',5'-bis(diphosphate) 3'-diphosphatase activity"/>
    <property type="evidence" value="ECO:0007669"/>
    <property type="project" value="TreeGrafter"/>
</dbReference>
<keyword evidence="1" id="KW-0378">Hydrolase</keyword>
<dbReference type="RefSeq" id="WP_145862174.1">
    <property type="nucleotide sequence ID" value="NZ_RPFW01000012.1"/>
</dbReference>
<accession>A0A6P2BLB1</accession>
<organism evidence="1 2">
    <name type="scientific">Trebonia kvetii</name>
    <dbReference type="NCBI Taxonomy" id="2480626"/>
    <lineage>
        <taxon>Bacteria</taxon>
        <taxon>Bacillati</taxon>
        <taxon>Actinomycetota</taxon>
        <taxon>Actinomycetes</taxon>
        <taxon>Streptosporangiales</taxon>
        <taxon>Treboniaceae</taxon>
        <taxon>Trebonia</taxon>
    </lineage>
</organism>
<proteinExistence type="predicted"/>
<reference evidence="1 2" key="1">
    <citation type="submission" date="2018-11" db="EMBL/GenBank/DDBJ databases">
        <title>Trebonia kvetii gen.nov., sp.nov., a novel acidophilic actinobacterium, and proposal of the new actinobacterial family Treboniaceae fam. nov.</title>
        <authorList>
            <person name="Rapoport D."/>
            <person name="Sagova-Mareckova M."/>
            <person name="Sedlacek I."/>
            <person name="Provaznik J."/>
            <person name="Kralova S."/>
            <person name="Pavlinic D."/>
            <person name="Benes V."/>
            <person name="Kopecky J."/>
        </authorList>
    </citation>
    <scope>NUCLEOTIDE SEQUENCE [LARGE SCALE GENOMIC DNA]</scope>
    <source>
        <strain evidence="1 2">15Tr583</strain>
    </source>
</reference>
<dbReference type="OrthoDB" id="9802385at2"/>
<protein>
    <submittedName>
        <fullName evidence="1">Bifunctional (P)ppGpp synthetase/guanosine-3',5'-bis(Diphosphate) 3'-pyrophosphohydrolase</fullName>
    </submittedName>
</protein>
<evidence type="ECO:0000313" key="2">
    <source>
        <dbReference type="Proteomes" id="UP000460272"/>
    </source>
</evidence>